<dbReference type="SUPFAM" id="SSF47413">
    <property type="entry name" value="lambda repressor-like DNA-binding domains"/>
    <property type="match status" value="1"/>
</dbReference>
<dbReference type="InterPro" id="IPR001387">
    <property type="entry name" value="Cro/C1-type_HTH"/>
</dbReference>
<dbReference type="CDD" id="cd00093">
    <property type="entry name" value="HTH_XRE"/>
    <property type="match status" value="1"/>
</dbReference>
<organism evidence="1 2">
    <name type="scientific">Aerophobetes bacterium</name>
    <dbReference type="NCBI Taxonomy" id="2030807"/>
    <lineage>
        <taxon>Bacteria</taxon>
        <taxon>Candidatus Aerophobota</taxon>
    </lineage>
</organism>
<protein>
    <submittedName>
        <fullName evidence="1">XRE family transcriptional regulator</fullName>
    </submittedName>
</protein>
<dbReference type="Proteomes" id="UP000320781">
    <property type="component" value="Unassembled WGS sequence"/>
</dbReference>
<accession>A0A523QH74</accession>
<dbReference type="Gene3D" id="1.10.260.40">
    <property type="entry name" value="lambda repressor-like DNA-binding domains"/>
    <property type="match status" value="1"/>
</dbReference>
<evidence type="ECO:0000313" key="2">
    <source>
        <dbReference type="Proteomes" id="UP000320781"/>
    </source>
</evidence>
<evidence type="ECO:0000313" key="1">
    <source>
        <dbReference type="EMBL" id="TES84827.1"/>
    </source>
</evidence>
<proteinExistence type="predicted"/>
<dbReference type="AlphaFoldDB" id="A0A523QH74"/>
<reference evidence="1 2" key="1">
    <citation type="submission" date="2019-03" db="EMBL/GenBank/DDBJ databases">
        <title>Metabolic potential of uncultured bacteria and archaea associated with petroleum seepage in deep-sea sediments.</title>
        <authorList>
            <person name="Dong X."/>
            <person name="Hubert C."/>
        </authorList>
    </citation>
    <scope>NUCLEOTIDE SEQUENCE [LARGE SCALE GENOMIC DNA]</scope>
    <source>
        <strain evidence="1">E44_bin92</strain>
    </source>
</reference>
<comment type="caution">
    <text evidence="1">The sequence shown here is derived from an EMBL/GenBank/DDBJ whole genome shotgun (WGS) entry which is preliminary data.</text>
</comment>
<name>A0A523QH74_UNCAE</name>
<gene>
    <name evidence="1" type="ORF">E3J95_05910</name>
</gene>
<dbReference type="EMBL" id="SOKU01000288">
    <property type="protein sequence ID" value="TES84827.1"/>
    <property type="molecule type" value="Genomic_DNA"/>
</dbReference>
<dbReference type="GO" id="GO:0003677">
    <property type="term" value="F:DNA binding"/>
    <property type="evidence" value="ECO:0007669"/>
    <property type="project" value="InterPro"/>
</dbReference>
<dbReference type="InterPro" id="IPR010982">
    <property type="entry name" value="Lambda_DNA-bd_dom_sf"/>
</dbReference>
<sequence length="231" mass="26013">MRDREAKKAYLRKLFNQTEARQEASQGLAECPIDEIDDLDSYLAGLIESGELEFPMNENVIYVLEEVAKAEELRPELLVRLRETMREATANKERAGTAGSFGATVQVSRDKLGLSMEEVAQHVGILSSYMAEIETDRVSPIQVAIDHMVKLCLVLKLSRKGVLDLVRSQLTVSADLGYAGAPLTRLDKYVTPQERAESLTISEEELKKRIKDRIEKYVLDLDKSLEREGIK</sequence>